<evidence type="ECO:0000259" key="10">
    <source>
        <dbReference type="PROSITE" id="PS50109"/>
    </source>
</evidence>
<proteinExistence type="predicted"/>
<evidence type="ECO:0000256" key="3">
    <source>
        <dbReference type="ARBA" id="ARBA00012438"/>
    </source>
</evidence>
<accession>A0A0D5XUS9</accession>
<protein>
    <recommendedName>
        <fullName evidence="3">histidine kinase</fullName>
        <ecNumber evidence="3">2.7.13.3</ecNumber>
    </recommendedName>
</protein>
<dbReference type="InterPro" id="IPR003594">
    <property type="entry name" value="HATPase_dom"/>
</dbReference>
<dbReference type="GO" id="GO:0016020">
    <property type="term" value="C:membrane"/>
    <property type="evidence" value="ECO:0007669"/>
    <property type="project" value="UniProtKB-SubCell"/>
</dbReference>
<dbReference type="Proteomes" id="UP000032748">
    <property type="component" value="Chromosome"/>
</dbReference>
<evidence type="ECO:0000259" key="11">
    <source>
        <dbReference type="PROSITE" id="PS50885"/>
    </source>
</evidence>
<dbReference type="SMART" id="SM00304">
    <property type="entry name" value="HAMP"/>
    <property type="match status" value="1"/>
</dbReference>
<dbReference type="OrthoDB" id="1931120at2"/>
<evidence type="ECO:0000313" key="12">
    <source>
        <dbReference type="EMBL" id="AKA22818.1"/>
    </source>
</evidence>
<evidence type="ECO:0000256" key="6">
    <source>
        <dbReference type="ARBA" id="ARBA00022741"/>
    </source>
</evidence>
<comment type="subcellular location">
    <subcellularLocation>
        <location evidence="2">Membrane</location>
    </subcellularLocation>
</comment>
<gene>
    <name evidence="12" type="ORF">PCL1606_13630</name>
</gene>
<reference evidence="12 13" key="1">
    <citation type="journal article" date="2015" name="Mol. Plant Microbe Interact.">
        <title>Comparative Genomic Analysis of Pseudomonas chlororaphis PCL1606 Reveals New Insight into Antifungal Compounds Involved in Biocontrol.</title>
        <authorList>
            <person name="Calderon C.E."/>
            <person name="Ramos C."/>
            <person name="de Vicente A."/>
            <person name="Cazorla F.M."/>
        </authorList>
    </citation>
    <scope>NUCLEOTIDE SEQUENCE [LARGE SCALE GENOMIC DNA]</scope>
    <source>
        <strain evidence="12 13">PCL1606</strain>
    </source>
</reference>
<dbReference type="Pfam" id="PF00672">
    <property type="entry name" value="HAMP"/>
    <property type="match status" value="1"/>
</dbReference>
<dbReference type="GO" id="GO:0000155">
    <property type="term" value="F:phosphorelay sensor kinase activity"/>
    <property type="evidence" value="ECO:0007669"/>
    <property type="project" value="InterPro"/>
</dbReference>
<dbReference type="PRINTS" id="PR00344">
    <property type="entry name" value="BCTRLSENSOR"/>
</dbReference>
<keyword evidence="6" id="KW-0547">Nucleotide-binding</keyword>
<sequence length="598" mass="66007">MTRKDRRAPRPFAISRWSLQRKLVLAFWMVSVIPTMIAAELAATTLSQIFDSNVRVWLQESTKIVEDEITETLRDNARIAQLFLRYARPPTDRAAARHDKLTADIADSMGIDVVALIRKRDHQVVFSTAADDIVGQISLAPNAVLQTLQIGGVATGAVVSTFQTSLDGIDYQLLIATYLDASFLTSVADVHSLDLRLYLAKAKANDFAEIFATQRFEDHPSQVPEKIENILRDTRQPTEQFTSRYSGLYRPIFNDSGDLVGVIFSGLLRHSSLMGLVNQSNLFILIFLLSSAASLAVGWLVSQRLTLPLRGLSKGVRAVTAGDYRQRVPVIGSDELAELSSTFNHMSERLGELQHLEAQLRRRDRLHALGEVAMGLAHEIRNPLGIIKTATQLLHRRANLPEGDKRHLEYVISEVSRINDLITDFLDFAKPSAPIRATLAARPLVEELIGFCEPELASHKIDAQIDDQAPGATLYADSRQLKQACLNLILNAIDAMPVGGRLTLGIAQDAEHTILRVSDTGQGIEPDMLERIFTPFVTTKASGTGLGLAKVFSIMENHDGHIECSSEIDAGATFSLYIPAKGEDDEDDEDEDEQKAQP</sequence>
<dbReference type="SMART" id="SM00387">
    <property type="entry name" value="HATPase_c"/>
    <property type="match status" value="1"/>
</dbReference>
<keyword evidence="7 12" id="KW-0418">Kinase</keyword>
<keyword evidence="5 12" id="KW-0808">Transferase</keyword>
<evidence type="ECO:0000256" key="2">
    <source>
        <dbReference type="ARBA" id="ARBA00004370"/>
    </source>
</evidence>
<keyword evidence="8" id="KW-0067">ATP-binding</keyword>
<dbReference type="RefSeq" id="WP_045881545.1">
    <property type="nucleotide sequence ID" value="NZ_CP011110.1"/>
</dbReference>
<evidence type="ECO:0000256" key="8">
    <source>
        <dbReference type="ARBA" id="ARBA00022840"/>
    </source>
</evidence>
<evidence type="ECO:0000256" key="5">
    <source>
        <dbReference type="ARBA" id="ARBA00022679"/>
    </source>
</evidence>
<dbReference type="InterPro" id="IPR036097">
    <property type="entry name" value="HisK_dim/P_sf"/>
</dbReference>
<dbReference type="PROSITE" id="PS50109">
    <property type="entry name" value="HIS_KIN"/>
    <property type="match status" value="1"/>
</dbReference>
<name>A0A0D5XUS9_9PSED</name>
<dbReference type="PATRIC" id="fig|587753.10.peg.1357"/>
<organism evidence="12 13">
    <name type="scientific">Pseudomonas chlororaphis</name>
    <dbReference type="NCBI Taxonomy" id="587753"/>
    <lineage>
        <taxon>Bacteria</taxon>
        <taxon>Pseudomonadati</taxon>
        <taxon>Pseudomonadota</taxon>
        <taxon>Gammaproteobacteria</taxon>
        <taxon>Pseudomonadales</taxon>
        <taxon>Pseudomonadaceae</taxon>
        <taxon>Pseudomonas</taxon>
    </lineage>
</organism>
<dbReference type="PANTHER" id="PTHR43065">
    <property type="entry name" value="SENSOR HISTIDINE KINASE"/>
    <property type="match status" value="1"/>
</dbReference>
<dbReference type="InterPro" id="IPR005467">
    <property type="entry name" value="His_kinase_dom"/>
</dbReference>
<dbReference type="InterPro" id="IPR004358">
    <property type="entry name" value="Sig_transdc_His_kin-like_C"/>
</dbReference>
<evidence type="ECO:0000313" key="13">
    <source>
        <dbReference type="Proteomes" id="UP000032748"/>
    </source>
</evidence>
<evidence type="ECO:0000256" key="4">
    <source>
        <dbReference type="ARBA" id="ARBA00022553"/>
    </source>
</evidence>
<keyword evidence="4" id="KW-0597">Phosphoprotein</keyword>
<dbReference type="SUPFAM" id="SSF55874">
    <property type="entry name" value="ATPase domain of HSP90 chaperone/DNA topoisomerase II/histidine kinase"/>
    <property type="match status" value="1"/>
</dbReference>
<keyword evidence="9" id="KW-0902">Two-component regulatory system</keyword>
<evidence type="ECO:0000256" key="9">
    <source>
        <dbReference type="ARBA" id="ARBA00023012"/>
    </source>
</evidence>
<feature type="domain" description="HAMP" evidence="11">
    <location>
        <begin position="303"/>
        <end position="355"/>
    </location>
</feature>
<evidence type="ECO:0000256" key="7">
    <source>
        <dbReference type="ARBA" id="ARBA00022777"/>
    </source>
</evidence>
<dbReference type="PROSITE" id="PS50885">
    <property type="entry name" value="HAMP"/>
    <property type="match status" value="1"/>
</dbReference>
<dbReference type="CDD" id="cd06225">
    <property type="entry name" value="HAMP"/>
    <property type="match status" value="1"/>
</dbReference>
<dbReference type="Pfam" id="PF00512">
    <property type="entry name" value="HisKA"/>
    <property type="match status" value="1"/>
</dbReference>
<dbReference type="EMBL" id="CP011110">
    <property type="protein sequence ID" value="AKA22818.1"/>
    <property type="molecule type" value="Genomic_DNA"/>
</dbReference>
<dbReference type="PANTHER" id="PTHR43065:SF46">
    <property type="entry name" value="C4-DICARBOXYLATE TRANSPORT SENSOR PROTEIN DCTB"/>
    <property type="match status" value="1"/>
</dbReference>
<dbReference type="InterPro" id="IPR036890">
    <property type="entry name" value="HATPase_C_sf"/>
</dbReference>
<dbReference type="CDD" id="cd00075">
    <property type="entry name" value="HATPase"/>
    <property type="match status" value="1"/>
</dbReference>
<comment type="catalytic activity">
    <reaction evidence="1">
        <text>ATP + protein L-histidine = ADP + protein N-phospho-L-histidine.</text>
        <dbReference type="EC" id="2.7.13.3"/>
    </reaction>
</comment>
<dbReference type="EC" id="2.7.13.3" evidence="3"/>
<dbReference type="AlphaFoldDB" id="A0A0D5XUS9"/>
<dbReference type="InterPro" id="IPR003661">
    <property type="entry name" value="HisK_dim/P_dom"/>
</dbReference>
<dbReference type="Gene3D" id="3.30.565.10">
    <property type="entry name" value="Histidine kinase-like ATPase, C-terminal domain"/>
    <property type="match status" value="1"/>
</dbReference>
<dbReference type="InterPro" id="IPR003660">
    <property type="entry name" value="HAMP_dom"/>
</dbReference>
<feature type="domain" description="Histidine kinase" evidence="10">
    <location>
        <begin position="375"/>
        <end position="582"/>
    </location>
</feature>
<dbReference type="SMART" id="SM00388">
    <property type="entry name" value="HisKA"/>
    <property type="match status" value="1"/>
</dbReference>
<evidence type="ECO:0000256" key="1">
    <source>
        <dbReference type="ARBA" id="ARBA00000085"/>
    </source>
</evidence>
<dbReference type="CDD" id="cd00082">
    <property type="entry name" value="HisKA"/>
    <property type="match status" value="1"/>
</dbReference>
<dbReference type="Gene3D" id="6.10.340.10">
    <property type="match status" value="1"/>
</dbReference>
<dbReference type="GO" id="GO:0005524">
    <property type="term" value="F:ATP binding"/>
    <property type="evidence" value="ECO:0007669"/>
    <property type="project" value="UniProtKB-KW"/>
</dbReference>
<dbReference type="SUPFAM" id="SSF158472">
    <property type="entry name" value="HAMP domain-like"/>
    <property type="match status" value="1"/>
</dbReference>
<dbReference type="KEGG" id="pcz:PCL1606_13630"/>
<dbReference type="Pfam" id="PF02518">
    <property type="entry name" value="HATPase_c"/>
    <property type="match status" value="1"/>
</dbReference>
<dbReference type="SUPFAM" id="SSF47384">
    <property type="entry name" value="Homodimeric domain of signal transducing histidine kinase"/>
    <property type="match status" value="1"/>
</dbReference>
<dbReference type="Gene3D" id="1.10.287.130">
    <property type="match status" value="1"/>
</dbReference>